<dbReference type="InterPro" id="IPR043009">
    <property type="entry name" value="LOR/SDH_bifunc_enz_cons_dom_sf"/>
</dbReference>
<evidence type="ECO:0000256" key="4">
    <source>
        <dbReference type="ARBA" id="ARBA00023239"/>
    </source>
</evidence>
<name>A0A0P6YTX2_9CHLR</name>
<dbReference type="GO" id="GO:0008473">
    <property type="term" value="F:ornithine cyclodeaminase activity"/>
    <property type="evidence" value="ECO:0007669"/>
    <property type="project" value="UniProtKB-EC"/>
</dbReference>
<accession>A0A0P6YTX2</accession>
<evidence type="ECO:0000259" key="7">
    <source>
        <dbReference type="Pfam" id="PF21570"/>
    </source>
</evidence>
<sequence length="410" mass="44578">MFTEDVELRGHIIDSLILPKAFDTIMDMGGDFDVLHIEVGRHKEDPSYARLRVKAEDEETLHEILAQLQNLGASLVTAQDVRTEPAPKDGALPPDFYSTTNLPTEVRINGRWVPVYPIEMDVAIVVDWENETAMTKPMLEVKKGEHVVVGHAGIRVRPLERSRQADVFSFMQSDVSSEKPKKLMIHEIAREMRQVKERGGKILVVAGPAIIHSGAGPYLAALIRNGYVDVLFGGNAIAVHDVEAALFGTSLGVNLQSGVPVEGGHRHHMRAINAIRNAGSLRAAVEQGILTRGVMYEAIRKGITLVLAGSIRDDGPLPDVITDVIEAQKAMRAALPGVELVLMISTMLHSIATGNMLPATVKTVAVDINPAVVTKLADRGSWQAVGLVTDAELFLRELTTALDVEMDEAL</sequence>
<dbReference type="Pfam" id="PF21571">
    <property type="entry name" value="ArgZ-like_C_1st"/>
    <property type="match status" value="1"/>
</dbReference>
<dbReference type="InterPro" id="IPR048964">
    <property type="entry name" value="ArgZ/ArgE-like_C_1st"/>
</dbReference>
<comment type="cofactor">
    <cofactor evidence="1">
        <name>NAD(+)</name>
        <dbReference type="ChEBI" id="CHEBI:57540"/>
    </cofactor>
</comment>
<evidence type="ECO:0000256" key="2">
    <source>
        <dbReference type="ARBA" id="ARBA00022741"/>
    </source>
</evidence>
<feature type="domain" description="LOR/SDH bifunctional enzyme conserved" evidence="6">
    <location>
        <begin position="4"/>
        <end position="101"/>
    </location>
</feature>
<dbReference type="EC" id="4.3.1.12" evidence="5"/>
<evidence type="ECO:0000256" key="1">
    <source>
        <dbReference type="ARBA" id="ARBA00001911"/>
    </source>
</evidence>
<evidence type="ECO:0000259" key="6">
    <source>
        <dbReference type="Pfam" id="PF04455"/>
    </source>
</evidence>
<evidence type="ECO:0000313" key="9">
    <source>
        <dbReference type="EMBL" id="KPL86979.1"/>
    </source>
</evidence>
<keyword evidence="2" id="KW-0547">Nucleotide-binding</keyword>
<dbReference type="InterPro" id="IPR007545">
    <property type="entry name" value="LOR/SDH_bifunc_enz_cons_dom"/>
</dbReference>
<dbReference type="InterPro" id="IPR048963">
    <property type="entry name" value="ArgZ/ArgE-like_C_2nd"/>
</dbReference>
<dbReference type="AlphaFoldDB" id="A0A0P6YTX2"/>
<dbReference type="NCBIfam" id="TIGR00300">
    <property type="entry name" value="TIGR00300 family protein"/>
    <property type="match status" value="1"/>
</dbReference>
<protein>
    <recommendedName>
        <fullName evidence="5">ornithine cyclodeaminase</fullName>
        <ecNumber evidence="5">4.3.1.12</ecNumber>
    </recommendedName>
</protein>
<keyword evidence="3" id="KW-0520">NAD</keyword>
<reference evidence="9 10" key="1">
    <citation type="submission" date="2015-07" db="EMBL/GenBank/DDBJ databases">
        <title>Whole genome sequence of Ardenticatena maritima DSM 23922.</title>
        <authorList>
            <person name="Hemp J."/>
            <person name="Ward L.M."/>
            <person name="Pace L.A."/>
            <person name="Fischer W.W."/>
        </authorList>
    </citation>
    <scope>NUCLEOTIDE SEQUENCE [LARGE SCALE GENOMIC DNA]</scope>
    <source>
        <strain evidence="9 10">110S</strain>
    </source>
</reference>
<feature type="domain" description="Arginine dihydrolase ArgZ/ArgE-like C-terminal second subdomain" evidence="7">
    <location>
        <begin position="187"/>
        <end position="398"/>
    </location>
</feature>
<organism evidence="9 10">
    <name type="scientific">Ardenticatena maritima</name>
    <dbReference type="NCBI Taxonomy" id="872965"/>
    <lineage>
        <taxon>Bacteria</taxon>
        <taxon>Bacillati</taxon>
        <taxon>Chloroflexota</taxon>
        <taxon>Ardenticatenia</taxon>
        <taxon>Ardenticatenales</taxon>
        <taxon>Ardenticatenaceae</taxon>
        <taxon>Ardenticatena</taxon>
    </lineage>
</organism>
<dbReference type="CDD" id="cd12144">
    <property type="entry name" value="SDH_N_domain"/>
    <property type="match status" value="1"/>
</dbReference>
<proteinExistence type="predicted"/>
<dbReference type="InterPro" id="IPR005239">
    <property type="entry name" value="ArgZ/ArgE-like"/>
</dbReference>
<feature type="domain" description="Arginine dihydrolase ArgZ/ArgE-like C-terminal first subdomain" evidence="8">
    <location>
        <begin position="103"/>
        <end position="185"/>
    </location>
</feature>
<dbReference type="PATRIC" id="fig|872965.6.peg.3029"/>
<keyword evidence="4" id="KW-0456">Lyase</keyword>
<dbReference type="Pfam" id="PF21570">
    <property type="entry name" value="ArgZ-like_C_2nd"/>
    <property type="match status" value="1"/>
</dbReference>
<evidence type="ECO:0000313" key="10">
    <source>
        <dbReference type="Proteomes" id="UP000050502"/>
    </source>
</evidence>
<dbReference type="GO" id="GO:0000166">
    <property type="term" value="F:nucleotide binding"/>
    <property type="evidence" value="ECO:0007669"/>
    <property type="project" value="UniProtKB-KW"/>
</dbReference>
<dbReference type="Gene3D" id="3.30.70.2690">
    <property type="entry name" value="LOR/SDH bifunctional enzyme, conserved domain"/>
    <property type="match status" value="1"/>
</dbReference>
<dbReference type="RefSeq" id="WP_407922991.1">
    <property type="nucleotide sequence ID" value="NZ_BBZA01000144.1"/>
</dbReference>
<dbReference type="EMBL" id="LGKN01000007">
    <property type="protein sequence ID" value="KPL86979.1"/>
    <property type="molecule type" value="Genomic_DNA"/>
</dbReference>
<evidence type="ECO:0000256" key="5">
    <source>
        <dbReference type="ARBA" id="ARBA00066346"/>
    </source>
</evidence>
<dbReference type="Gene3D" id="3.40.50.10690">
    <property type="entry name" value="putative lor/sdh protein like domains"/>
    <property type="match status" value="1"/>
</dbReference>
<evidence type="ECO:0000256" key="3">
    <source>
        <dbReference type="ARBA" id="ARBA00023027"/>
    </source>
</evidence>
<gene>
    <name evidence="9" type="ORF">SE16_12795</name>
</gene>
<dbReference type="Pfam" id="PF04455">
    <property type="entry name" value="Saccharop_dh_N"/>
    <property type="match status" value="1"/>
</dbReference>
<comment type="caution">
    <text evidence="9">The sequence shown here is derived from an EMBL/GenBank/DDBJ whole genome shotgun (WGS) entry which is preliminary data.</text>
</comment>
<evidence type="ECO:0000259" key="8">
    <source>
        <dbReference type="Pfam" id="PF21571"/>
    </source>
</evidence>
<dbReference type="Proteomes" id="UP000050502">
    <property type="component" value="Unassembled WGS sequence"/>
</dbReference>